<comment type="caution">
    <text evidence="1">The sequence shown here is derived from an EMBL/GenBank/DDBJ whole genome shotgun (WGS) entry which is preliminary data.</text>
</comment>
<reference evidence="1 2" key="1">
    <citation type="submission" date="2020-08" db="EMBL/GenBank/DDBJ databases">
        <authorList>
            <person name="Koutsovoulos G."/>
            <person name="Danchin GJ E."/>
        </authorList>
    </citation>
    <scope>NUCLEOTIDE SEQUENCE [LARGE SCALE GENOMIC DNA]</scope>
</reference>
<gene>
    <name evidence="1" type="ORF">MENT_LOCUS9871</name>
</gene>
<accession>A0A6V7U8V4</accession>
<dbReference type="Proteomes" id="UP000580250">
    <property type="component" value="Unassembled WGS sequence"/>
</dbReference>
<dbReference type="EMBL" id="CAJEWN010000045">
    <property type="protein sequence ID" value="CAD2149997.1"/>
    <property type="molecule type" value="Genomic_DNA"/>
</dbReference>
<organism evidence="1 2">
    <name type="scientific">Meloidogyne enterolobii</name>
    <name type="common">Root-knot nematode worm</name>
    <name type="synonym">Meloidogyne mayaguensis</name>
    <dbReference type="NCBI Taxonomy" id="390850"/>
    <lineage>
        <taxon>Eukaryota</taxon>
        <taxon>Metazoa</taxon>
        <taxon>Ecdysozoa</taxon>
        <taxon>Nematoda</taxon>
        <taxon>Chromadorea</taxon>
        <taxon>Rhabditida</taxon>
        <taxon>Tylenchina</taxon>
        <taxon>Tylenchomorpha</taxon>
        <taxon>Tylenchoidea</taxon>
        <taxon>Meloidogynidae</taxon>
        <taxon>Meloidogyninae</taxon>
        <taxon>Meloidogyne</taxon>
    </lineage>
</organism>
<sequence length="59" mass="6943">MVRIYLKLYNESVALGNYCHHVDNQIFDRMESNGLYIQEIVCKRPCDEQINLSKAFATF</sequence>
<dbReference type="AlphaFoldDB" id="A0A6V7U8V4"/>
<evidence type="ECO:0000313" key="2">
    <source>
        <dbReference type="Proteomes" id="UP000580250"/>
    </source>
</evidence>
<proteinExistence type="predicted"/>
<name>A0A6V7U8V4_MELEN</name>
<protein>
    <submittedName>
        <fullName evidence="1">Uncharacterized protein</fullName>
    </submittedName>
</protein>
<evidence type="ECO:0000313" key="1">
    <source>
        <dbReference type="EMBL" id="CAD2149997.1"/>
    </source>
</evidence>